<dbReference type="AlphaFoldDB" id="A0A409VK99"/>
<accession>A0A409VK99</accession>
<keyword evidence="2" id="KW-1185">Reference proteome</keyword>
<name>A0A409VK99_9AGAR</name>
<proteinExistence type="predicted"/>
<evidence type="ECO:0000313" key="1">
    <source>
        <dbReference type="EMBL" id="PPQ66685.1"/>
    </source>
</evidence>
<sequence>MIFPEEIITEIVSTLARRRPVPRDILDPELPLWTPLWIDKSSKEALLTLCLTSRDCRRIAAPILFHNVEITGDAVSMKRRAIWLLHILDINNSDDTKKLQPTIARCIRYVAIRPQVFTSKWEKRRPIPTGHIDFATTYQNERFLALLDYLSESNEVTLRGLSLTAPTWVYNGTKRWIDLPASFRTSIRRLLRKSTLEVLNFSRINCLPDYLLNGSDIQALSVIGQWEPPRSIPSEAADDLALSKLPFPNLKFLQTDLHSEFMNAPNWSNNVLQEIKGICIVMDWDYDDILATYARFLATSSKTVEELHLSDVVFTGPTRPLHSAIGELHRLTRLTIAFSEIALDDTNMRHEILDTLSGRLEDWSCENLERLTLQLKTSSGYVHAFLGDTRRFLDCFDEVDNVLTSTKYPSLKGLRLEMSVTMEESDVIREDDLDLVERLRTHSQTHFSFCFRRLKAQGKEVVIEFSSGGISWLL</sequence>
<evidence type="ECO:0008006" key="3">
    <source>
        <dbReference type="Google" id="ProtNLM"/>
    </source>
</evidence>
<reference evidence="1 2" key="1">
    <citation type="journal article" date="2018" name="Evol. Lett.">
        <title>Horizontal gene cluster transfer increased hallucinogenic mushroom diversity.</title>
        <authorList>
            <person name="Reynolds H.T."/>
            <person name="Vijayakumar V."/>
            <person name="Gluck-Thaler E."/>
            <person name="Korotkin H.B."/>
            <person name="Matheny P.B."/>
            <person name="Slot J.C."/>
        </authorList>
    </citation>
    <scope>NUCLEOTIDE SEQUENCE [LARGE SCALE GENOMIC DNA]</scope>
    <source>
        <strain evidence="1 2">2629</strain>
    </source>
</reference>
<evidence type="ECO:0000313" key="2">
    <source>
        <dbReference type="Proteomes" id="UP000284842"/>
    </source>
</evidence>
<organism evidence="1 2">
    <name type="scientific">Panaeolus cyanescens</name>
    <dbReference type="NCBI Taxonomy" id="181874"/>
    <lineage>
        <taxon>Eukaryota</taxon>
        <taxon>Fungi</taxon>
        <taxon>Dikarya</taxon>
        <taxon>Basidiomycota</taxon>
        <taxon>Agaricomycotina</taxon>
        <taxon>Agaricomycetes</taxon>
        <taxon>Agaricomycetidae</taxon>
        <taxon>Agaricales</taxon>
        <taxon>Agaricineae</taxon>
        <taxon>Galeropsidaceae</taxon>
        <taxon>Panaeolus</taxon>
    </lineage>
</organism>
<gene>
    <name evidence="1" type="ORF">CVT24_008838</name>
</gene>
<dbReference type="InParanoid" id="A0A409VK99"/>
<protein>
    <recommendedName>
        <fullName evidence="3">F-box domain-containing protein</fullName>
    </recommendedName>
</protein>
<comment type="caution">
    <text evidence="1">The sequence shown here is derived from an EMBL/GenBank/DDBJ whole genome shotgun (WGS) entry which is preliminary data.</text>
</comment>
<dbReference type="EMBL" id="NHTK01006037">
    <property type="protein sequence ID" value="PPQ66685.1"/>
    <property type="molecule type" value="Genomic_DNA"/>
</dbReference>
<dbReference type="Proteomes" id="UP000284842">
    <property type="component" value="Unassembled WGS sequence"/>
</dbReference>